<dbReference type="PANTHER" id="PTHR32071:SF38">
    <property type="entry name" value="PSP OPERON TRANSCRIPTIONAL ACTIVATOR"/>
    <property type="match status" value="1"/>
</dbReference>
<dbReference type="InterPro" id="IPR004701">
    <property type="entry name" value="PTS_EIIA_man-typ"/>
</dbReference>
<evidence type="ECO:0000256" key="2">
    <source>
        <dbReference type="ARBA" id="ARBA00022741"/>
    </source>
</evidence>
<dbReference type="InterPro" id="IPR003593">
    <property type="entry name" value="AAA+_ATPase"/>
</dbReference>
<dbReference type="AlphaFoldDB" id="A0A0U9I3P6"/>
<protein>
    <submittedName>
        <fullName evidence="7">Transcriptional regulatory protein LevR</fullName>
    </submittedName>
</protein>
<feature type="domain" description="Sigma-54 factor interaction" evidence="4">
    <location>
        <begin position="137"/>
        <end position="371"/>
    </location>
</feature>
<keyword evidence="3" id="KW-0067">ATP-binding</keyword>
<dbReference type="Gene3D" id="3.40.50.510">
    <property type="entry name" value="Phosphotransferase system, mannose-type IIA component"/>
    <property type="match status" value="1"/>
</dbReference>
<dbReference type="PROSITE" id="PS50045">
    <property type="entry name" value="SIGMA54_INTERACT_4"/>
    <property type="match status" value="1"/>
</dbReference>
<dbReference type="PROSITE" id="PS51372">
    <property type="entry name" value="PRD_2"/>
    <property type="match status" value="2"/>
</dbReference>
<organism evidence="7">
    <name type="scientific">Tepidanaerobacter syntrophicus</name>
    <dbReference type="NCBI Taxonomy" id="224999"/>
    <lineage>
        <taxon>Bacteria</taxon>
        <taxon>Bacillati</taxon>
        <taxon>Bacillota</taxon>
        <taxon>Clostridia</taxon>
        <taxon>Thermosediminibacterales</taxon>
        <taxon>Tepidanaerobacteraceae</taxon>
        <taxon>Tepidanaerobacter</taxon>
    </lineage>
</organism>
<dbReference type="InterPro" id="IPR036634">
    <property type="entry name" value="PRD_sf"/>
</dbReference>
<dbReference type="STRING" id="224999.GCA_001485475_00798"/>
<dbReference type="Pfam" id="PF00874">
    <property type="entry name" value="PRD"/>
    <property type="match status" value="2"/>
</dbReference>
<dbReference type="SUPFAM" id="SSF53062">
    <property type="entry name" value="PTS system fructose IIA component-like"/>
    <property type="match status" value="1"/>
</dbReference>
<evidence type="ECO:0000256" key="3">
    <source>
        <dbReference type="ARBA" id="ARBA00022840"/>
    </source>
</evidence>
<feature type="domain" description="PTS EIIA type-4" evidence="5">
    <location>
        <begin position="610"/>
        <end position="746"/>
    </location>
</feature>
<keyword evidence="2" id="KW-0547">Nucleotide-binding</keyword>
<dbReference type="PANTHER" id="PTHR32071">
    <property type="entry name" value="TRANSCRIPTIONAL REGULATORY PROTEIN"/>
    <property type="match status" value="1"/>
</dbReference>
<dbReference type="GO" id="GO:0009401">
    <property type="term" value="P:phosphoenolpyruvate-dependent sugar phosphotransferase system"/>
    <property type="evidence" value="ECO:0007669"/>
    <property type="project" value="InterPro"/>
</dbReference>
<dbReference type="InterPro" id="IPR002078">
    <property type="entry name" value="Sigma_54_int"/>
</dbReference>
<dbReference type="GO" id="GO:0016740">
    <property type="term" value="F:transferase activity"/>
    <property type="evidence" value="ECO:0007669"/>
    <property type="project" value="UniProtKB-KW"/>
</dbReference>
<feature type="domain" description="PRD" evidence="6">
    <location>
        <begin position="867"/>
        <end position="969"/>
    </location>
</feature>
<name>A0A0U9I3P6_9FIRM</name>
<evidence type="ECO:0000259" key="4">
    <source>
        <dbReference type="PROSITE" id="PS50045"/>
    </source>
</evidence>
<evidence type="ECO:0000259" key="6">
    <source>
        <dbReference type="PROSITE" id="PS51372"/>
    </source>
</evidence>
<dbReference type="InterPro" id="IPR036662">
    <property type="entry name" value="PTS_EIIA_man-typ_sf"/>
</dbReference>
<keyword evidence="8" id="KW-1185">Reference proteome</keyword>
<dbReference type="SMART" id="SM00382">
    <property type="entry name" value="AAA"/>
    <property type="match status" value="1"/>
</dbReference>
<evidence type="ECO:0000256" key="1">
    <source>
        <dbReference type="ARBA" id="ARBA00022679"/>
    </source>
</evidence>
<dbReference type="InterPro" id="IPR027417">
    <property type="entry name" value="P-loop_NTPase"/>
</dbReference>
<dbReference type="SUPFAM" id="SSF52540">
    <property type="entry name" value="P-loop containing nucleoside triphosphate hydrolases"/>
    <property type="match status" value="1"/>
</dbReference>
<dbReference type="CDD" id="cd00009">
    <property type="entry name" value="AAA"/>
    <property type="match status" value="1"/>
</dbReference>
<dbReference type="SUPFAM" id="SSF63520">
    <property type="entry name" value="PTS-regulatory domain, PRD"/>
    <property type="match status" value="2"/>
</dbReference>
<accession>A0A0U9I3P6</accession>
<dbReference type="InterPro" id="IPR025662">
    <property type="entry name" value="Sigma_54_int_dom_ATP-bd_1"/>
</dbReference>
<dbReference type="OrthoDB" id="9765164at2"/>
<dbReference type="PROSITE" id="PS00675">
    <property type="entry name" value="SIGMA54_INTERACT_1"/>
    <property type="match status" value="1"/>
</dbReference>
<dbReference type="PROSITE" id="PS51096">
    <property type="entry name" value="PTS_EIIA_TYPE_4"/>
    <property type="match status" value="1"/>
</dbReference>
<keyword evidence="1" id="KW-0808">Transferase</keyword>
<dbReference type="EMBL" id="DF977000">
    <property type="protein sequence ID" value="GAQ24792.1"/>
    <property type="molecule type" value="Genomic_DNA"/>
</dbReference>
<evidence type="ECO:0000313" key="7">
    <source>
        <dbReference type="EMBL" id="GAQ24792.1"/>
    </source>
</evidence>
<dbReference type="GO" id="GO:0006355">
    <property type="term" value="P:regulation of DNA-templated transcription"/>
    <property type="evidence" value="ECO:0007669"/>
    <property type="project" value="InterPro"/>
</dbReference>
<sequence length="969" mass="109873">MALMQHRTGKKAKEVTYLTNKEKIYELVKKGTILANNQKTPDTVGVTAEEISNALGLKRNYVSSLLNELNREQKLIKVNTRPVHFIDKNVFEERTGKNAAENLIYGSFEELFEENSQTKEKDLCNVHLTGQNPFSKFIGFDGSIKYQIEQCKAAVKYPPNGIPILINGQTGTGKSFLAQLMFEYALQNEIIQPEAPFLIFNCAEYANNPELLSANLFGYAKGAFTGAEKDFKGIIEQADGGYLFLDEIHRLPPEGQEKLFLFMDKGIFRRMGESSGWRKASVRFIFATTEKPETFLLDTFSRRIPIVITIPPLKERPIAEKVQLIYIFFKQEALSIKKNLCISKQALRVLVNSDFKGNVGQLKNDIKLACARAYNDYSNKNQARDCIDINLMMLPEHLSHNYITDESISESTISEMLTDDLIIKALQDDSPDVFSLINKKQAETYKIFFNDIVQLSKALQVESNRDAVLDKIAVVIDDFFDYLILGSMRPYAANDTRNIRFDTILAAVHNAFGIIKNKYNLRYYDNVGYKIAGFINQSIEYRYLIDINGYDVKSNKYLENIKRLFPEECGASEKISDFLRTALDISLTPFEIYIITLYLLSMKKSEVPKRPKAVVIAHGFSTASSIANVANHLLGENIFESFDMPIDVRTEEIVKKLKQYMQEVNTSYGIIILVDMGSLEEIYEGLESISDGVIGIINNITTQLALDAGSQILQGLSVEETISKVTGNHRLNYKLIKPTAKKKKAIVTTCITGIGTAMRIKDLMVKSLGEYSNLLEVIPVDYLELKNKGTKAGTLNSFDVIAIIGTKNPDVDFAPYYSLEDIISGKREEEFGKLFKNIIPEDGIMQLNQSIIKYFSLENVLKHITILNPDKILDHAEAAIEILQYELKVKFTNDIKICLYVHVSCLIERLVTKTQIGGLDPELLFNFEKQNKDFIENVKKSFKDIEKLYNVDIPLSEVYFIYLMLEGKL</sequence>
<proteinExistence type="predicted"/>
<dbReference type="InterPro" id="IPR011608">
    <property type="entry name" value="PRD"/>
</dbReference>
<dbReference type="Pfam" id="PF03610">
    <property type="entry name" value="EIIA-man"/>
    <property type="match status" value="1"/>
</dbReference>
<dbReference type="GO" id="GO:0016020">
    <property type="term" value="C:membrane"/>
    <property type="evidence" value="ECO:0007669"/>
    <property type="project" value="InterPro"/>
</dbReference>
<dbReference type="Gene3D" id="3.40.50.300">
    <property type="entry name" value="P-loop containing nucleotide triphosphate hydrolases"/>
    <property type="match status" value="1"/>
</dbReference>
<evidence type="ECO:0000313" key="8">
    <source>
        <dbReference type="Proteomes" id="UP000062160"/>
    </source>
</evidence>
<reference evidence="7" key="1">
    <citation type="journal article" date="2016" name="Genome Announc.">
        <title>Draft Genome Sequence of the Syntrophic Lactate-Degrading Bacterium Tepidanaerobacter syntrophicus JLT.</title>
        <authorList>
            <person name="Matsuura N."/>
            <person name="Ohashi A."/>
            <person name="Tourlousse D.M."/>
            <person name="Sekiguchi Y."/>
        </authorList>
    </citation>
    <scope>NUCLEOTIDE SEQUENCE [LARGE SCALE GENOMIC DNA]</scope>
    <source>
        <strain evidence="7">JL</strain>
    </source>
</reference>
<dbReference type="Pfam" id="PF00158">
    <property type="entry name" value="Sigma54_activat"/>
    <property type="match status" value="1"/>
</dbReference>
<dbReference type="GO" id="GO:0005524">
    <property type="term" value="F:ATP binding"/>
    <property type="evidence" value="ECO:0007669"/>
    <property type="project" value="UniProtKB-KW"/>
</dbReference>
<gene>
    <name evidence="7" type="ORF">TSYNT_6172</name>
</gene>
<dbReference type="Gene3D" id="1.10.1790.10">
    <property type="entry name" value="PRD domain"/>
    <property type="match status" value="2"/>
</dbReference>
<dbReference type="Proteomes" id="UP000062160">
    <property type="component" value="Unassembled WGS sequence"/>
</dbReference>
<feature type="domain" description="PRD" evidence="6">
    <location>
        <begin position="492"/>
        <end position="609"/>
    </location>
</feature>
<evidence type="ECO:0000259" key="5">
    <source>
        <dbReference type="PROSITE" id="PS51096"/>
    </source>
</evidence>